<dbReference type="EMBL" id="WPCU01000004">
    <property type="protein sequence ID" value="MVA75313.1"/>
    <property type="molecule type" value="Genomic_DNA"/>
</dbReference>
<gene>
    <name evidence="5" type="ORF">GC722_04615</name>
</gene>
<sequence>MASVMRAAVPVLRIGEEARAREFYLGVLGLSEVFAHRFEPGLPLYLRVRRDRLELDLSEHTGDGTPGTVVWVAVDDVAALQGELAARWDAGAAPQVDDAAPGGPTLEVGDPFGNVLRFCQPG</sequence>
<comment type="similarity">
    <text evidence="1">Belongs to the bleomycin resistance protein family.</text>
</comment>
<dbReference type="AlphaFoldDB" id="A0A6A9URE4"/>
<dbReference type="InterPro" id="IPR000335">
    <property type="entry name" value="Bleomycin-R"/>
</dbReference>
<protein>
    <recommendedName>
        <fullName evidence="2">Bleomycin resistance protein</fullName>
    </recommendedName>
</protein>
<proteinExistence type="inferred from homology"/>
<dbReference type="PROSITE" id="PS51819">
    <property type="entry name" value="VOC"/>
    <property type="match status" value="1"/>
</dbReference>
<accession>A0A6A9URE4</accession>
<reference evidence="5 6" key="1">
    <citation type="submission" date="2019-12" db="EMBL/GenBank/DDBJ databases">
        <title>Auraticoccus cholistani sp. nov., an actinomycete isolated from soil of Cholistan desert.</title>
        <authorList>
            <person name="Cheema M.T."/>
        </authorList>
    </citation>
    <scope>NUCLEOTIDE SEQUENCE [LARGE SCALE GENOMIC DNA]</scope>
    <source>
        <strain evidence="5 6">F435</strain>
    </source>
</reference>
<dbReference type="Pfam" id="PF19581">
    <property type="entry name" value="Glyoxalase_7"/>
    <property type="match status" value="1"/>
</dbReference>
<keyword evidence="3" id="KW-0046">Antibiotic resistance</keyword>
<evidence type="ECO:0000313" key="5">
    <source>
        <dbReference type="EMBL" id="MVA75313.1"/>
    </source>
</evidence>
<evidence type="ECO:0000256" key="2">
    <source>
        <dbReference type="ARBA" id="ARBA00021572"/>
    </source>
</evidence>
<organism evidence="5 6">
    <name type="scientific">Auraticoccus cholistanensis</name>
    <dbReference type="NCBI Taxonomy" id="2656650"/>
    <lineage>
        <taxon>Bacteria</taxon>
        <taxon>Bacillati</taxon>
        <taxon>Actinomycetota</taxon>
        <taxon>Actinomycetes</taxon>
        <taxon>Propionibacteriales</taxon>
        <taxon>Propionibacteriaceae</taxon>
        <taxon>Auraticoccus</taxon>
    </lineage>
</organism>
<comment type="caution">
    <text evidence="5">The sequence shown here is derived from an EMBL/GenBank/DDBJ whole genome shotgun (WGS) entry which is preliminary data.</text>
</comment>
<dbReference type="InterPro" id="IPR029068">
    <property type="entry name" value="Glyas_Bleomycin-R_OHBP_Dase"/>
</dbReference>
<dbReference type="RefSeq" id="WP_156608347.1">
    <property type="nucleotide sequence ID" value="NZ_WPCU01000004.1"/>
</dbReference>
<dbReference type="Proteomes" id="UP000435304">
    <property type="component" value="Unassembled WGS sequence"/>
</dbReference>
<dbReference type="Gene3D" id="3.10.180.10">
    <property type="entry name" value="2,3-Dihydroxybiphenyl 1,2-Dioxygenase, domain 1"/>
    <property type="match status" value="1"/>
</dbReference>
<evidence type="ECO:0000259" key="4">
    <source>
        <dbReference type="PROSITE" id="PS51819"/>
    </source>
</evidence>
<evidence type="ECO:0000313" key="6">
    <source>
        <dbReference type="Proteomes" id="UP000435304"/>
    </source>
</evidence>
<keyword evidence="6" id="KW-1185">Reference proteome</keyword>
<dbReference type="SUPFAM" id="SSF54593">
    <property type="entry name" value="Glyoxalase/Bleomycin resistance protein/Dihydroxybiphenyl dioxygenase"/>
    <property type="match status" value="1"/>
</dbReference>
<evidence type="ECO:0000256" key="1">
    <source>
        <dbReference type="ARBA" id="ARBA00011051"/>
    </source>
</evidence>
<dbReference type="GO" id="GO:0046677">
    <property type="term" value="P:response to antibiotic"/>
    <property type="evidence" value="ECO:0007669"/>
    <property type="project" value="UniProtKB-KW"/>
</dbReference>
<name>A0A6A9URE4_9ACTN</name>
<feature type="domain" description="VOC" evidence="4">
    <location>
        <begin position="6"/>
        <end position="121"/>
    </location>
</feature>
<evidence type="ECO:0000256" key="3">
    <source>
        <dbReference type="ARBA" id="ARBA00023251"/>
    </source>
</evidence>
<dbReference type="InterPro" id="IPR037523">
    <property type="entry name" value="VOC_core"/>
</dbReference>